<proteinExistence type="predicted"/>
<dbReference type="EMBL" id="CM044701">
    <property type="protein sequence ID" value="KAI5680290.1"/>
    <property type="molecule type" value="Genomic_DNA"/>
</dbReference>
<evidence type="ECO:0000313" key="2">
    <source>
        <dbReference type="Proteomes" id="UP001060085"/>
    </source>
</evidence>
<dbReference type="Proteomes" id="UP001060085">
    <property type="component" value="Linkage Group LG01"/>
</dbReference>
<accession>A0ACC0C5Y5</accession>
<evidence type="ECO:0000313" key="1">
    <source>
        <dbReference type="EMBL" id="KAI5680290.1"/>
    </source>
</evidence>
<gene>
    <name evidence="1" type="ORF">M9H77_01517</name>
</gene>
<keyword evidence="2" id="KW-1185">Reference proteome</keyword>
<organism evidence="1 2">
    <name type="scientific">Catharanthus roseus</name>
    <name type="common">Madagascar periwinkle</name>
    <name type="synonym">Vinca rosea</name>
    <dbReference type="NCBI Taxonomy" id="4058"/>
    <lineage>
        <taxon>Eukaryota</taxon>
        <taxon>Viridiplantae</taxon>
        <taxon>Streptophyta</taxon>
        <taxon>Embryophyta</taxon>
        <taxon>Tracheophyta</taxon>
        <taxon>Spermatophyta</taxon>
        <taxon>Magnoliopsida</taxon>
        <taxon>eudicotyledons</taxon>
        <taxon>Gunneridae</taxon>
        <taxon>Pentapetalae</taxon>
        <taxon>asterids</taxon>
        <taxon>lamiids</taxon>
        <taxon>Gentianales</taxon>
        <taxon>Apocynaceae</taxon>
        <taxon>Rauvolfioideae</taxon>
        <taxon>Vinceae</taxon>
        <taxon>Catharanthinae</taxon>
        <taxon>Catharanthus</taxon>
    </lineage>
</organism>
<protein>
    <submittedName>
        <fullName evidence="1">Uncharacterized protein</fullName>
    </submittedName>
</protein>
<comment type="caution">
    <text evidence="1">The sequence shown here is derived from an EMBL/GenBank/DDBJ whole genome shotgun (WGS) entry which is preliminary data.</text>
</comment>
<name>A0ACC0C5Y5_CATRO</name>
<reference evidence="2" key="1">
    <citation type="journal article" date="2023" name="Nat. Plants">
        <title>Single-cell RNA sequencing provides a high-resolution roadmap for understanding the multicellular compartmentation of specialized metabolism.</title>
        <authorList>
            <person name="Sun S."/>
            <person name="Shen X."/>
            <person name="Li Y."/>
            <person name="Li Y."/>
            <person name="Wang S."/>
            <person name="Li R."/>
            <person name="Zhang H."/>
            <person name="Shen G."/>
            <person name="Guo B."/>
            <person name="Wei J."/>
            <person name="Xu J."/>
            <person name="St-Pierre B."/>
            <person name="Chen S."/>
            <person name="Sun C."/>
        </authorList>
    </citation>
    <scope>NUCLEOTIDE SEQUENCE [LARGE SCALE GENOMIC DNA]</scope>
</reference>
<sequence length="643" mass="72083">MPSASTSGLRSNVRVVVVGDRATGKSSLIAAAATETFPDEVPPVLPPTRLPADYYPHNIPVTIIDTSSSFENRGKLAEELKRADAVVLTYACDQPSTLNRLETFWLHELRRLEIKVPVIVVGCKLDRRERDPQMSLEQTMAPIMQKFREIETCIECSASNLIQVPDVFYCAQKAVLHPSAPLFDHETQSLKPRCVRALRRIFALCDHDMDEALNDEELNEFQVTCFDAALLPAEIVGVKRVVQELLPGGINELGLTQTGFLYLHALFIERGRIETTWNVLRRFGYNDEIKLRDDHLVMPFKWAPDQSVELTSEAIEFLKGVFSSFDTDKDGILRISELEDLFSTAPESPWEEAPYNNAVERTPLGGLSLSGFLCEWELMTLLNPTESLANLRYIGYSCNAASALQVTKRRSVEQKKQKRERNVYQCFVFGPKNAGKSALLKSFLGRPFSENYTPTDDDWYVVNVVNRPGGANKTLVLREIPEDGIKKFLSNKESLATCDIAAFVYDSSDEYSLMRASELLMDVARLGEKTRFGVPCLLIAAKDDLDTYPMAIKDSEKICQCMGIDAPVHVSAKERDVNNVFLRIINAAEHPHLNVPETEEGRCKKRYRNVVNHSLIFISISAAVAIVGLAAYRTFAARKNTSS</sequence>